<dbReference type="EMBL" id="FNST01000002">
    <property type="protein sequence ID" value="SEB60742.1"/>
    <property type="molecule type" value="Genomic_DNA"/>
</dbReference>
<accession>A0A1H4KS65</accession>
<dbReference type="AlphaFoldDB" id="A0A1H4KS65"/>
<organism evidence="3 4">
    <name type="scientific">Streptomyces melanosporofaciens</name>
    <dbReference type="NCBI Taxonomy" id="67327"/>
    <lineage>
        <taxon>Bacteria</taxon>
        <taxon>Bacillati</taxon>
        <taxon>Actinomycetota</taxon>
        <taxon>Actinomycetes</taxon>
        <taxon>Kitasatosporales</taxon>
        <taxon>Streptomycetaceae</taxon>
        <taxon>Streptomyces</taxon>
        <taxon>Streptomyces violaceusniger group</taxon>
    </lineage>
</organism>
<dbReference type="InterPro" id="IPR028087">
    <property type="entry name" value="Tad_N"/>
</dbReference>
<evidence type="ECO:0000256" key="1">
    <source>
        <dbReference type="SAM" id="Phobius"/>
    </source>
</evidence>
<dbReference type="Proteomes" id="UP000198609">
    <property type="component" value="Unassembled WGS sequence"/>
</dbReference>
<feature type="domain" description="Putative Flp pilus-assembly TadG-like N-terminal" evidence="2">
    <location>
        <begin position="19"/>
        <end position="66"/>
    </location>
</feature>
<keyword evidence="1" id="KW-1133">Transmembrane helix</keyword>
<keyword evidence="1" id="KW-0812">Transmembrane</keyword>
<gene>
    <name evidence="3" type="ORF">SAMN04490356_0903</name>
</gene>
<keyword evidence="4" id="KW-1185">Reference proteome</keyword>
<reference evidence="4" key="1">
    <citation type="submission" date="2016-10" db="EMBL/GenBank/DDBJ databases">
        <authorList>
            <person name="Varghese N."/>
            <person name="Submissions S."/>
        </authorList>
    </citation>
    <scope>NUCLEOTIDE SEQUENCE [LARGE SCALE GENOMIC DNA]</scope>
    <source>
        <strain evidence="4">DSM 40318</strain>
    </source>
</reference>
<evidence type="ECO:0000313" key="4">
    <source>
        <dbReference type="Proteomes" id="UP000198609"/>
    </source>
</evidence>
<keyword evidence="1" id="KW-0472">Membrane</keyword>
<feature type="transmembrane region" description="Helical" evidence="1">
    <location>
        <begin position="20"/>
        <end position="40"/>
    </location>
</feature>
<protein>
    <submittedName>
        <fullName evidence="3">Putative Flp pilus-assembly TadE/G-like</fullName>
    </submittedName>
</protein>
<name>A0A1H4KS65_STRMJ</name>
<proteinExistence type="predicted"/>
<dbReference type="RefSeq" id="WP_244320650.1">
    <property type="nucleotide sequence ID" value="NZ_FNST01000002.1"/>
</dbReference>
<dbReference type="Pfam" id="PF13400">
    <property type="entry name" value="Tad"/>
    <property type="match status" value="1"/>
</dbReference>
<evidence type="ECO:0000259" key="2">
    <source>
        <dbReference type="Pfam" id="PF13400"/>
    </source>
</evidence>
<evidence type="ECO:0000313" key="3">
    <source>
        <dbReference type="EMBL" id="SEB60742.1"/>
    </source>
</evidence>
<sequence length="149" mass="15390">MSEEGGSISLGRGLTDDHGQITVFVVVITALVVLFAGLAVDGGLALATKIRTLGEAQEAARAGAQAIDLDAYRADGTVRLQRDQARALAYRYLATTGDTGTVTATERTVTVAVTVQQPTQLLQAAGLDTLTVTGSGTARPRHGVSAPER</sequence>